<dbReference type="EMBL" id="VSRR010000529">
    <property type="protein sequence ID" value="MPC16710.1"/>
    <property type="molecule type" value="Genomic_DNA"/>
</dbReference>
<reference evidence="1 2" key="1">
    <citation type="submission" date="2019-05" db="EMBL/GenBank/DDBJ databases">
        <title>Another draft genome of Portunus trituberculatus and its Hox gene families provides insights of decapod evolution.</title>
        <authorList>
            <person name="Jeong J.-H."/>
            <person name="Song I."/>
            <person name="Kim S."/>
            <person name="Choi T."/>
            <person name="Kim D."/>
            <person name="Ryu S."/>
            <person name="Kim W."/>
        </authorList>
    </citation>
    <scope>NUCLEOTIDE SEQUENCE [LARGE SCALE GENOMIC DNA]</scope>
    <source>
        <tissue evidence="1">Muscle</tissue>
    </source>
</reference>
<sequence>MMDYGNVPSLPSSLKMERRNKERRKIAGGIMFSLNMIYPQDQQSYHPNKASSLISILAINGAITDVKQRDTVTTATLKLIIPACWRSWVNEGPVPNPITDRFLTDALTVSALEFSCTTLSWTMEELMGNGEAHS</sequence>
<dbReference type="AlphaFoldDB" id="A0A5B7D619"/>
<evidence type="ECO:0000313" key="1">
    <source>
        <dbReference type="EMBL" id="MPC16710.1"/>
    </source>
</evidence>
<organism evidence="1 2">
    <name type="scientific">Portunus trituberculatus</name>
    <name type="common">Swimming crab</name>
    <name type="synonym">Neptunus trituberculatus</name>
    <dbReference type="NCBI Taxonomy" id="210409"/>
    <lineage>
        <taxon>Eukaryota</taxon>
        <taxon>Metazoa</taxon>
        <taxon>Ecdysozoa</taxon>
        <taxon>Arthropoda</taxon>
        <taxon>Crustacea</taxon>
        <taxon>Multicrustacea</taxon>
        <taxon>Malacostraca</taxon>
        <taxon>Eumalacostraca</taxon>
        <taxon>Eucarida</taxon>
        <taxon>Decapoda</taxon>
        <taxon>Pleocyemata</taxon>
        <taxon>Brachyura</taxon>
        <taxon>Eubrachyura</taxon>
        <taxon>Portunoidea</taxon>
        <taxon>Portunidae</taxon>
        <taxon>Portuninae</taxon>
        <taxon>Portunus</taxon>
    </lineage>
</organism>
<name>A0A5B7D619_PORTR</name>
<gene>
    <name evidence="1" type="ORF">E2C01_009542</name>
</gene>
<comment type="caution">
    <text evidence="1">The sequence shown here is derived from an EMBL/GenBank/DDBJ whole genome shotgun (WGS) entry which is preliminary data.</text>
</comment>
<keyword evidence="2" id="KW-1185">Reference proteome</keyword>
<accession>A0A5B7D619</accession>
<evidence type="ECO:0000313" key="2">
    <source>
        <dbReference type="Proteomes" id="UP000324222"/>
    </source>
</evidence>
<proteinExistence type="predicted"/>
<dbReference type="Proteomes" id="UP000324222">
    <property type="component" value="Unassembled WGS sequence"/>
</dbReference>
<protein>
    <submittedName>
        <fullName evidence="1">Uncharacterized protein</fullName>
    </submittedName>
</protein>